<proteinExistence type="predicted"/>
<evidence type="ECO:0008006" key="3">
    <source>
        <dbReference type="Google" id="ProtNLM"/>
    </source>
</evidence>
<keyword evidence="2" id="KW-1185">Reference proteome</keyword>
<dbReference type="RefSeq" id="WP_121838171.1">
    <property type="nucleotide sequence ID" value="NZ_ML014763.1"/>
</dbReference>
<comment type="caution">
    <text evidence="1">The sequence shown here is derived from an EMBL/GenBank/DDBJ whole genome shotgun (WGS) entry which is preliminary data.</text>
</comment>
<sequence>MSFFSSLFKTDTPARQLNHPEQLIVGDMITLDDSFALPPHLRGQQLKVESINTYEYERSQQTEWHLKGTGSHNLYLTLDKDEDVYLAFSLKITRSDVEQLFDLDTFSEIFEETSQTVLTVNSEHQCNDLTQWLGETYRRIKFAQQGFFHDKDYRNQNPPSDRGDEFENYFLIDDVEEHAIDIEVFDGGETDVSLILYRPLSDIRQYWPIS</sequence>
<dbReference type="Proteomes" id="UP000281474">
    <property type="component" value="Unassembled WGS sequence"/>
</dbReference>
<name>A0A3L8PYW6_9GAMM</name>
<evidence type="ECO:0000313" key="2">
    <source>
        <dbReference type="Proteomes" id="UP000281474"/>
    </source>
</evidence>
<reference evidence="1 2" key="1">
    <citation type="submission" date="2018-09" db="EMBL/GenBank/DDBJ databases">
        <title>Phylogeny of the Shewanellaceae, and recommendation for two new genera, Pseudoshewanella and Parashewanella.</title>
        <authorList>
            <person name="Wang G."/>
        </authorList>
    </citation>
    <scope>NUCLEOTIDE SEQUENCE [LARGE SCALE GENOMIC DNA]</scope>
    <source>
        <strain evidence="1 2">C51</strain>
    </source>
</reference>
<accession>A0A3L8PYW6</accession>
<protein>
    <recommendedName>
        <fullName evidence="3">DUF4178 domain-containing protein</fullName>
    </recommendedName>
</protein>
<dbReference type="EMBL" id="QZEI01000014">
    <property type="protein sequence ID" value="RLV60564.1"/>
    <property type="molecule type" value="Genomic_DNA"/>
</dbReference>
<evidence type="ECO:0000313" key="1">
    <source>
        <dbReference type="EMBL" id="RLV60564.1"/>
    </source>
</evidence>
<dbReference type="AlphaFoldDB" id="A0A3L8PYW6"/>
<organism evidence="1 2">
    <name type="scientific">Parashewanella curva</name>
    <dbReference type="NCBI Taxonomy" id="2338552"/>
    <lineage>
        <taxon>Bacteria</taxon>
        <taxon>Pseudomonadati</taxon>
        <taxon>Pseudomonadota</taxon>
        <taxon>Gammaproteobacteria</taxon>
        <taxon>Alteromonadales</taxon>
        <taxon>Shewanellaceae</taxon>
        <taxon>Parashewanella</taxon>
    </lineage>
</organism>
<dbReference type="OrthoDB" id="6298102at2"/>
<gene>
    <name evidence="1" type="ORF">D5018_06340</name>
</gene>